<dbReference type="OrthoDB" id="2126698at2759"/>
<protein>
    <submittedName>
        <fullName evidence="2">Uncharacterized protein</fullName>
    </submittedName>
</protein>
<feature type="region of interest" description="Disordered" evidence="1">
    <location>
        <begin position="86"/>
        <end position="105"/>
    </location>
</feature>
<reference evidence="2" key="2">
    <citation type="submission" date="2015-07" db="EMBL/GenBank/DDBJ databases">
        <authorList>
            <person name="Noorani M."/>
        </authorList>
    </citation>
    <scope>NUCLEOTIDE SEQUENCE</scope>
    <source>
        <strain evidence="2">Yugu1</strain>
    </source>
</reference>
<organism evidence="2">
    <name type="scientific">Setaria italica</name>
    <name type="common">Foxtail millet</name>
    <name type="synonym">Panicum italicum</name>
    <dbReference type="NCBI Taxonomy" id="4555"/>
    <lineage>
        <taxon>Eukaryota</taxon>
        <taxon>Viridiplantae</taxon>
        <taxon>Streptophyta</taxon>
        <taxon>Embryophyta</taxon>
        <taxon>Tracheophyta</taxon>
        <taxon>Spermatophyta</taxon>
        <taxon>Magnoliopsida</taxon>
        <taxon>Liliopsida</taxon>
        <taxon>Poales</taxon>
        <taxon>Poaceae</taxon>
        <taxon>PACMAD clade</taxon>
        <taxon>Panicoideae</taxon>
        <taxon>Panicodae</taxon>
        <taxon>Paniceae</taxon>
        <taxon>Cenchrinae</taxon>
        <taxon>Setaria</taxon>
    </lineage>
</organism>
<dbReference type="AlphaFoldDB" id="A0A368PKU3"/>
<name>A0A368PKU3_SETIT</name>
<evidence type="ECO:0000313" key="2">
    <source>
        <dbReference type="EMBL" id="RCV06038.1"/>
    </source>
</evidence>
<gene>
    <name evidence="2" type="ORF">SETIT_1G131300v2</name>
</gene>
<accession>A0A368PKU3</accession>
<reference evidence="2" key="1">
    <citation type="journal article" date="2012" name="Nat. Biotechnol.">
        <title>Reference genome sequence of the model plant Setaria.</title>
        <authorList>
            <person name="Bennetzen J.L."/>
            <person name="Schmutz J."/>
            <person name="Wang H."/>
            <person name="Percifield R."/>
            <person name="Hawkins J."/>
            <person name="Pontaroli A.C."/>
            <person name="Estep M."/>
            <person name="Feng L."/>
            <person name="Vaughn J.N."/>
            <person name="Grimwood J."/>
            <person name="Jenkins J."/>
            <person name="Barry K."/>
            <person name="Lindquist E."/>
            <person name="Hellsten U."/>
            <person name="Deshpande S."/>
            <person name="Wang X."/>
            <person name="Wu X."/>
            <person name="Mitros T."/>
            <person name="Triplett J."/>
            <person name="Yang X."/>
            <person name="Ye C.Y."/>
            <person name="Mauro-Herrera M."/>
            <person name="Wang L."/>
            <person name="Li P."/>
            <person name="Sharma M."/>
            <person name="Sharma R."/>
            <person name="Ronald P.C."/>
            <person name="Panaud O."/>
            <person name="Kellogg E.A."/>
            <person name="Brutnell T.P."/>
            <person name="Doust A.N."/>
            <person name="Tuskan G.A."/>
            <person name="Rokhsar D."/>
            <person name="Devos K.M."/>
        </authorList>
    </citation>
    <scope>NUCLEOTIDE SEQUENCE [LARGE SCALE GENOMIC DNA]</scope>
    <source>
        <strain evidence="2">Yugu1</strain>
    </source>
</reference>
<proteinExistence type="predicted"/>
<dbReference type="EMBL" id="CM003528">
    <property type="protein sequence ID" value="RCV06038.1"/>
    <property type="molecule type" value="Genomic_DNA"/>
</dbReference>
<evidence type="ECO:0000256" key="1">
    <source>
        <dbReference type="SAM" id="MobiDB-lite"/>
    </source>
</evidence>
<sequence length="105" mass="12374">MSVHQYIFFPHRTLCPLSRGHELKAQSLNVKTFLFLYFFRFRNDRFSCFCTVQNLAAPYRHELECAGKDLIVVVDVTIPSVSTLHRKNEMRRRDHGDRSMPQSTL</sequence>